<dbReference type="GO" id="GO:0160148">
    <property type="term" value="F:tRNA pseudouridine(55) synthase activity"/>
    <property type="evidence" value="ECO:0007669"/>
    <property type="project" value="UniProtKB-EC"/>
</dbReference>
<dbReference type="InterPro" id="IPR020103">
    <property type="entry name" value="PsdUridine_synth_cat_dom_sf"/>
</dbReference>
<comment type="catalytic activity">
    <reaction evidence="1 5">
        <text>uridine(55) in tRNA = pseudouridine(55) in tRNA</text>
        <dbReference type="Rhea" id="RHEA:42532"/>
        <dbReference type="Rhea" id="RHEA-COMP:10101"/>
        <dbReference type="Rhea" id="RHEA-COMP:10102"/>
        <dbReference type="ChEBI" id="CHEBI:65314"/>
        <dbReference type="ChEBI" id="CHEBI:65315"/>
        <dbReference type="EC" id="5.4.99.25"/>
    </reaction>
</comment>
<dbReference type="SUPFAM" id="SSF55120">
    <property type="entry name" value="Pseudouridine synthase"/>
    <property type="match status" value="1"/>
</dbReference>
<dbReference type="NCBIfam" id="TIGR00431">
    <property type="entry name" value="TruB"/>
    <property type="match status" value="1"/>
</dbReference>
<dbReference type="GO" id="GO:0003723">
    <property type="term" value="F:RNA binding"/>
    <property type="evidence" value="ECO:0007669"/>
    <property type="project" value="InterPro"/>
</dbReference>
<dbReference type="AlphaFoldDB" id="A0A2H0LPU1"/>
<evidence type="ECO:0000256" key="4">
    <source>
        <dbReference type="ARBA" id="ARBA00023235"/>
    </source>
</evidence>
<organism evidence="8 9">
    <name type="scientific">Candidatus Abzuiibacterium crystallinum</name>
    <dbReference type="NCBI Taxonomy" id="1974748"/>
    <lineage>
        <taxon>Bacteria</taxon>
        <taxon>Pseudomonadati</taxon>
        <taxon>Candidatus Omnitrophota</taxon>
        <taxon>Candidatus Abzuiibacterium</taxon>
    </lineage>
</organism>
<evidence type="ECO:0000313" key="8">
    <source>
        <dbReference type="EMBL" id="PIQ86371.1"/>
    </source>
</evidence>
<dbReference type="InterPro" id="IPR032819">
    <property type="entry name" value="TruB_C"/>
</dbReference>
<accession>A0A2H0LPU1</accession>
<dbReference type="PANTHER" id="PTHR13767">
    <property type="entry name" value="TRNA-PSEUDOURIDINE SYNTHASE"/>
    <property type="match status" value="1"/>
</dbReference>
<keyword evidence="3 5" id="KW-0819">tRNA processing</keyword>
<dbReference type="Pfam" id="PF16198">
    <property type="entry name" value="TruB_C_2"/>
    <property type="match status" value="1"/>
</dbReference>
<dbReference type="EMBL" id="PCVY01000045">
    <property type="protein sequence ID" value="PIQ86371.1"/>
    <property type="molecule type" value="Genomic_DNA"/>
</dbReference>
<dbReference type="CDD" id="cd02573">
    <property type="entry name" value="PseudoU_synth_EcTruB"/>
    <property type="match status" value="1"/>
</dbReference>
<evidence type="ECO:0000256" key="2">
    <source>
        <dbReference type="ARBA" id="ARBA00005642"/>
    </source>
</evidence>
<evidence type="ECO:0000259" key="6">
    <source>
        <dbReference type="Pfam" id="PF01509"/>
    </source>
</evidence>
<dbReference type="InterPro" id="IPR014780">
    <property type="entry name" value="tRNA_psdUridine_synth_TruB"/>
</dbReference>
<keyword evidence="4 5" id="KW-0413">Isomerase</keyword>
<dbReference type="GO" id="GO:1990481">
    <property type="term" value="P:mRNA pseudouridine synthesis"/>
    <property type="evidence" value="ECO:0007669"/>
    <property type="project" value="TreeGrafter"/>
</dbReference>
<protein>
    <recommendedName>
        <fullName evidence="5">tRNA pseudouridine synthase B</fullName>
        <ecNumber evidence="5">5.4.99.25</ecNumber>
    </recommendedName>
    <alternativeName>
        <fullName evidence="5">tRNA pseudouridine(55) synthase</fullName>
        <shortName evidence="5">Psi55 synthase</shortName>
    </alternativeName>
    <alternativeName>
        <fullName evidence="5">tRNA pseudouridylate synthase</fullName>
    </alternativeName>
    <alternativeName>
        <fullName evidence="5">tRNA-uridine isomerase</fullName>
    </alternativeName>
</protein>
<feature type="active site" description="Nucleophile" evidence="5">
    <location>
        <position position="38"/>
    </location>
</feature>
<gene>
    <name evidence="5 8" type="primary">truB</name>
    <name evidence="8" type="ORF">COV74_05085</name>
</gene>
<dbReference type="GO" id="GO:0031119">
    <property type="term" value="P:tRNA pseudouridine synthesis"/>
    <property type="evidence" value="ECO:0007669"/>
    <property type="project" value="UniProtKB-UniRule"/>
</dbReference>
<evidence type="ECO:0000256" key="3">
    <source>
        <dbReference type="ARBA" id="ARBA00022694"/>
    </source>
</evidence>
<feature type="domain" description="tRNA pseudouridylate synthase B C-terminal" evidence="7">
    <location>
        <begin position="172"/>
        <end position="212"/>
    </location>
</feature>
<comment type="caution">
    <text evidence="8">The sequence shown here is derived from an EMBL/GenBank/DDBJ whole genome shotgun (WGS) entry which is preliminary data.</text>
</comment>
<dbReference type="InterPro" id="IPR002501">
    <property type="entry name" value="PsdUridine_synth_N"/>
</dbReference>
<evidence type="ECO:0000313" key="9">
    <source>
        <dbReference type="Proteomes" id="UP000230859"/>
    </source>
</evidence>
<dbReference type="EC" id="5.4.99.25" evidence="5"/>
<dbReference type="Proteomes" id="UP000230859">
    <property type="component" value="Unassembled WGS sequence"/>
</dbReference>
<evidence type="ECO:0000259" key="7">
    <source>
        <dbReference type="Pfam" id="PF16198"/>
    </source>
</evidence>
<reference evidence="8 9" key="1">
    <citation type="submission" date="2017-09" db="EMBL/GenBank/DDBJ databases">
        <title>Depth-based differentiation of microbial function through sediment-hosted aquifers and enrichment of novel symbionts in the deep terrestrial subsurface.</title>
        <authorList>
            <person name="Probst A.J."/>
            <person name="Ladd B."/>
            <person name="Jarett J.K."/>
            <person name="Geller-Mcgrath D.E."/>
            <person name="Sieber C.M."/>
            <person name="Emerson J.B."/>
            <person name="Anantharaman K."/>
            <person name="Thomas B.C."/>
            <person name="Malmstrom R."/>
            <person name="Stieglmeier M."/>
            <person name="Klingl A."/>
            <person name="Woyke T."/>
            <person name="Ryan C.M."/>
            <person name="Banfield J.F."/>
        </authorList>
    </citation>
    <scope>NUCLEOTIDE SEQUENCE [LARGE SCALE GENOMIC DNA]</scope>
    <source>
        <strain evidence="8">CG11_big_fil_rev_8_21_14_0_20_45_26</strain>
    </source>
</reference>
<evidence type="ECO:0000256" key="1">
    <source>
        <dbReference type="ARBA" id="ARBA00000385"/>
    </source>
</evidence>
<feature type="domain" description="Pseudouridine synthase II N-terminal" evidence="6">
    <location>
        <begin position="23"/>
        <end position="171"/>
    </location>
</feature>
<proteinExistence type="inferred from homology"/>
<sequence length="232" mass="26045">MDGILVVDKEKGWTSHDVCAFIRSRFRLKKVGHAGTLDPLATGVLIVLLGRATKMFDHFSASDKKYEGTMQLGIETDSHDIEGKTIAEVPWQHVTAEQIQQAVQNFRGELLQEPPMVSALKHKGARLYQLARRGQVVERTKRPITVYQFDIKSIELPLIHFSTHVSKGTYVRTLAHDLGKHLSTAGVLKNLRRTCCGEFSVEEAVSIQMLKTMDPHELGKWVRQSSLSMVGK</sequence>
<evidence type="ECO:0000256" key="5">
    <source>
        <dbReference type="HAMAP-Rule" id="MF_01080"/>
    </source>
</evidence>
<dbReference type="HAMAP" id="MF_01080">
    <property type="entry name" value="TruB_bact"/>
    <property type="match status" value="1"/>
</dbReference>
<comment type="similarity">
    <text evidence="2 5">Belongs to the pseudouridine synthase TruB family. Type 1 subfamily.</text>
</comment>
<comment type="function">
    <text evidence="5">Responsible for synthesis of pseudouridine from uracil-55 in the psi GC loop of transfer RNAs.</text>
</comment>
<dbReference type="PANTHER" id="PTHR13767:SF2">
    <property type="entry name" value="PSEUDOURIDYLATE SYNTHASE TRUB1"/>
    <property type="match status" value="1"/>
</dbReference>
<name>A0A2H0LPU1_9BACT</name>
<dbReference type="Pfam" id="PF01509">
    <property type="entry name" value="TruB_N"/>
    <property type="match status" value="1"/>
</dbReference>
<dbReference type="Gene3D" id="3.30.2350.10">
    <property type="entry name" value="Pseudouridine synthase"/>
    <property type="match status" value="1"/>
</dbReference>